<dbReference type="HOGENOM" id="CLU_2870412_0_0_1"/>
<reference evidence="1" key="2">
    <citation type="submission" date="2015-02" db="UniProtKB">
        <authorList>
            <consortium name="EnsemblMetazoa"/>
        </authorList>
    </citation>
    <scope>IDENTIFICATION</scope>
</reference>
<evidence type="ECO:0000313" key="2">
    <source>
        <dbReference type="Proteomes" id="UP000014500"/>
    </source>
</evidence>
<dbReference type="EnsemblMetazoa" id="SMAR008250-RA">
    <property type="protein sequence ID" value="SMAR008250-PA"/>
    <property type="gene ID" value="SMAR008250"/>
</dbReference>
<evidence type="ECO:0000313" key="1">
    <source>
        <dbReference type="EnsemblMetazoa" id="SMAR008250-PA"/>
    </source>
</evidence>
<sequence length="64" mass="7423">METNLTEQFLQLSCCNRAMMMIMMRMKKDLTNVFEKFITDSREFAKFGEITNAKVHKAQIVAGT</sequence>
<reference evidence="2" key="1">
    <citation type="submission" date="2011-05" db="EMBL/GenBank/DDBJ databases">
        <authorList>
            <person name="Richards S.R."/>
            <person name="Qu J."/>
            <person name="Jiang H."/>
            <person name="Jhangiani S.N."/>
            <person name="Agravi P."/>
            <person name="Goodspeed R."/>
            <person name="Gross S."/>
            <person name="Mandapat C."/>
            <person name="Jackson L."/>
            <person name="Mathew T."/>
            <person name="Pu L."/>
            <person name="Thornton R."/>
            <person name="Saada N."/>
            <person name="Wilczek-Boney K.B."/>
            <person name="Lee S."/>
            <person name="Kovar C."/>
            <person name="Wu Y."/>
            <person name="Scherer S.E."/>
            <person name="Worley K.C."/>
            <person name="Muzny D.M."/>
            <person name="Gibbs R."/>
        </authorList>
    </citation>
    <scope>NUCLEOTIDE SEQUENCE</scope>
    <source>
        <strain evidence="2">Brora</strain>
    </source>
</reference>
<organism evidence="1 2">
    <name type="scientific">Strigamia maritima</name>
    <name type="common">European centipede</name>
    <name type="synonym">Geophilus maritimus</name>
    <dbReference type="NCBI Taxonomy" id="126957"/>
    <lineage>
        <taxon>Eukaryota</taxon>
        <taxon>Metazoa</taxon>
        <taxon>Ecdysozoa</taxon>
        <taxon>Arthropoda</taxon>
        <taxon>Myriapoda</taxon>
        <taxon>Chilopoda</taxon>
        <taxon>Pleurostigmophora</taxon>
        <taxon>Geophilomorpha</taxon>
        <taxon>Linotaeniidae</taxon>
        <taxon>Strigamia</taxon>
    </lineage>
</organism>
<name>T1J3T0_STRMM</name>
<accession>T1J3T0</accession>
<dbReference type="AlphaFoldDB" id="T1J3T0"/>
<proteinExistence type="predicted"/>
<dbReference type="EMBL" id="JH431830">
    <property type="status" value="NOT_ANNOTATED_CDS"/>
    <property type="molecule type" value="Genomic_DNA"/>
</dbReference>
<dbReference type="Proteomes" id="UP000014500">
    <property type="component" value="Unassembled WGS sequence"/>
</dbReference>
<protein>
    <submittedName>
        <fullName evidence="1">Uncharacterized protein</fullName>
    </submittedName>
</protein>
<keyword evidence="2" id="KW-1185">Reference proteome</keyword>